<comment type="caution">
    <text evidence="2">The sequence shown here is derived from an EMBL/GenBank/DDBJ whole genome shotgun (WGS) entry which is preliminary data.</text>
</comment>
<reference evidence="2" key="1">
    <citation type="journal article" date="2015" name="Nature">
        <title>Complex archaea that bridge the gap between prokaryotes and eukaryotes.</title>
        <authorList>
            <person name="Spang A."/>
            <person name="Saw J.H."/>
            <person name="Jorgensen S.L."/>
            <person name="Zaremba-Niedzwiedzka K."/>
            <person name="Martijn J."/>
            <person name="Lind A.E."/>
            <person name="van Eijk R."/>
            <person name="Schleper C."/>
            <person name="Guy L."/>
            <person name="Ettema T.J."/>
        </authorList>
    </citation>
    <scope>NUCLEOTIDE SEQUENCE</scope>
</reference>
<protein>
    <submittedName>
        <fullName evidence="2">Uncharacterized protein</fullName>
    </submittedName>
</protein>
<evidence type="ECO:0000313" key="2">
    <source>
        <dbReference type="EMBL" id="KKM80700.1"/>
    </source>
</evidence>
<name>A0A0F9MVL1_9ZZZZ</name>
<organism evidence="2">
    <name type="scientific">marine sediment metagenome</name>
    <dbReference type="NCBI Taxonomy" id="412755"/>
    <lineage>
        <taxon>unclassified sequences</taxon>
        <taxon>metagenomes</taxon>
        <taxon>ecological metagenomes</taxon>
    </lineage>
</organism>
<sequence>MPCALSSPSPGSPVSFSLCLPPAYPTLPTLHTVFPPPVSRAQGHKGHRREDSSHGMEGIACALCCALSTRKGTSSWHGWYSTNVRVLLGVWAWRQSRHFAIGLRPTGGAWPRRNVLLAYLRLPTHLGLTCQLPTQGHLHKPTSMVAAYTSLPSHAHLHNGRSPMALPLGCPLQPSQPAPCSGASTQGRSTRGPSGHEKGPFSHDGRRGLCGGAPRLVCGAGERTAVHALLTAGAQTGWLCNVASAR</sequence>
<feature type="compositionally biased region" description="Polar residues" evidence="1">
    <location>
        <begin position="182"/>
        <end position="192"/>
    </location>
</feature>
<proteinExistence type="predicted"/>
<evidence type="ECO:0000256" key="1">
    <source>
        <dbReference type="SAM" id="MobiDB-lite"/>
    </source>
</evidence>
<accession>A0A0F9MVL1</accession>
<dbReference type="AlphaFoldDB" id="A0A0F9MVL1"/>
<feature type="region of interest" description="Disordered" evidence="1">
    <location>
        <begin position="175"/>
        <end position="207"/>
    </location>
</feature>
<feature type="compositionally biased region" description="Basic and acidic residues" evidence="1">
    <location>
        <begin position="194"/>
        <end position="207"/>
    </location>
</feature>
<gene>
    <name evidence="2" type="ORF">LCGC14_1337230</name>
</gene>
<dbReference type="EMBL" id="LAZR01008140">
    <property type="protein sequence ID" value="KKM80700.1"/>
    <property type="molecule type" value="Genomic_DNA"/>
</dbReference>